<dbReference type="Pfam" id="PF04860">
    <property type="entry name" value="Phage_portal"/>
    <property type="match status" value="1"/>
</dbReference>
<proteinExistence type="inferred from homology"/>
<evidence type="ECO:0000256" key="1">
    <source>
        <dbReference type="ARBA" id="ARBA00006799"/>
    </source>
</evidence>
<sequence length="351" mass="39023">MQNTEAPEQRSDSAGEIATIDQDGAGNITAFSFGEPEPVLDRAGMLGYIESVTNGRWYVPPVSQCGLAKAFDIPGPHASCIRLKVNLLAKHFIPSRWLDRATFRKWALDFLSLGNGYLEQRDNLGGRPLRLEHILGRFARRGVDEGRYFFVPGWKQEHEFEADHVFHLLQEHPSHEIYGVPEYFGALQAGLLGEAAVLFRRRYFLNGAHAGFIFYAAGAAMSNEDADKMREQLRQAKGPGNFRNLFLHAPAGREKDIQIIPIGEVTAKDEFVNVNRVSRDQMLAAHRVPPQLLGIIPDNNGGFGDARTALDIFMLNEIEPLMARLEELNDWLGLPAVGFTPYEPKGAATAA</sequence>
<dbReference type="EMBL" id="MT144697">
    <property type="protein sequence ID" value="QJH97691.1"/>
    <property type="molecule type" value="Genomic_DNA"/>
</dbReference>
<accession>A0A6H1ZMS8</accession>
<dbReference type="AlphaFoldDB" id="A0A6H1ZMS8"/>
<evidence type="ECO:0000313" key="3">
    <source>
        <dbReference type="EMBL" id="QJH97691.1"/>
    </source>
</evidence>
<dbReference type="EMBL" id="MT144102">
    <property type="protein sequence ID" value="QJA48779.1"/>
    <property type="molecule type" value="Genomic_DNA"/>
</dbReference>
<name>A0A6H1ZMS8_9ZZZZ</name>
<protein>
    <submittedName>
        <fullName evidence="2">Putative portal protein</fullName>
    </submittedName>
</protein>
<organism evidence="2">
    <name type="scientific">viral metagenome</name>
    <dbReference type="NCBI Taxonomy" id="1070528"/>
    <lineage>
        <taxon>unclassified sequences</taxon>
        <taxon>metagenomes</taxon>
        <taxon>organismal metagenomes</taxon>
    </lineage>
</organism>
<evidence type="ECO:0000313" key="2">
    <source>
        <dbReference type="EMBL" id="QJA48779.1"/>
    </source>
</evidence>
<dbReference type="InterPro" id="IPR006430">
    <property type="entry name" value="Phage_portal_PBSX"/>
</dbReference>
<comment type="similarity">
    <text evidence="1">Belongs to the phage portal family. PBSX subfamily.</text>
</comment>
<dbReference type="NCBIfam" id="TIGR01540">
    <property type="entry name" value="portal_PBSX"/>
    <property type="match status" value="1"/>
</dbReference>
<reference evidence="2" key="1">
    <citation type="submission" date="2020-03" db="EMBL/GenBank/DDBJ databases">
        <title>The deep terrestrial virosphere.</title>
        <authorList>
            <person name="Holmfeldt K."/>
            <person name="Nilsson E."/>
            <person name="Simone D."/>
            <person name="Lopez-Fernandez M."/>
            <person name="Wu X."/>
            <person name="de Brujin I."/>
            <person name="Lundin D."/>
            <person name="Andersson A."/>
            <person name="Bertilsson S."/>
            <person name="Dopson M."/>
        </authorList>
    </citation>
    <scope>NUCLEOTIDE SEQUENCE</scope>
    <source>
        <strain evidence="2">TM448A01148</strain>
        <strain evidence="3">TM448B01063</strain>
    </source>
</reference>
<dbReference type="InterPro" id="IPR006944">
    <property type="entry name" value="Phage/GTA_portal"/>
</dbReference>
<gene>
    <name evidence="2" type="ORF">TM448A01148_0012</name>
    <name evidence="3" type="ORF">TM448B01063_0010</name>
</gene>